<dbReference type="RefSeq" id="WP_169254545.1">
    <property type="nucleotide sequence ID" value="NZ_WTVN01000002.1"/>
</dbReference>
<accession>A0ABX1PT44</accession>
<evidence type="ECO:0000256" key="2">
    <source>
        <dbReference type="ARBA" id="ARBA00022723"/>
    </source>
</evidence>
<keyword evidence="3" id="KW-0378">Hydrolase</keyword>
<feature type="domain" description="JAB" evidence="6">
    <location>
        <begin position="10"/>
        <end position="135"/>
    </location>
</feature>
<proteinExistence type="predicted"/>
<gene>
    <name evidence="7" type="ORF">GPA22_02650</name>
</gene>
<evidence type="ECO:0000259" key="6">
    <source>
        <dbReference type="Pfam" id="PF14464"/>
    </source>
</evidence>
<evidence type="ECO:0000313" key="8">
    <source>
        <dbReference type="Proteomes" id="UP000623795"/>
    </source>
</evidence>
<dbReference type="Gene3D" id="3.40.140.10">
    <property type="entry name" value="Cytidine Deaminase, domain 2"/>
    <property type="match status" value="1"/>
</dbReference>
<dbReference type="SUPFAM" id="SSF102712">
    <property type="entry name" value="JAB1/MPN domain"/>
    <property type="match status" value="1"/>
</dbReference>
<evidence type="ECO:0000256" key="4">
    <source>
        <dbReference type="ARBA" id="ARBA00022833"/>
    </source>
</evidence>
<dbReference type="EMBL" id="WTVN01000002">
    <property type="protein sequence ID" value="NMG42633.1"/>
    <property type="molecule type" value="Genomic_DNA"/>
</dbReference>
<dbReference type="Pfam" id="PF14464">
    <property type="entry name" value="Prok-JAB"/>
    <property type="match status" value="1"/>
</dbReference>
<evidence type="ECO:0000256" key="1">
    <source>
        <dbReference type="ARBA" id="ARBA00022670"/>
    </source>
</evidence>
<keyword evidence="2" id="KW-0479">Metal-binding</keyword>
<keyword evidence="4" id="KW-0862">Zinc</keyword>
<keyword evidence="1" id="KW-0645">Protease</keyword>
<dbReference type="InterPro" id="IPR028090">
    <property type="entry name" value="JAB_dom_prok"/>
</dbReference>
<sequence length="181" mass="20491">MNPLWISDTAFQEMITEADRAYPLETGGVLVGYFAENGEPVVFVAVGPGPSAMHRRHRFKPDHAWQCRQLDIIFDRSSGLFAYLGDWHTHPDASPRMSWLDQRTLRSIARHPQARVRCPLMLIGGGSPQQREWVCHQYKGERVLGLITASGERNVRTFHSTSHLMEQGFEPTATAAETDVY</sequence>
<name>A0ABX1PT44_9RHOO</name>
<evidence type="ECO:0000256" key="5">
    <source>
        <dbReference type="ARBA" id="ARBA00023049"/>
    </source>
</evidence>
<comment type="caution">
    <text evidence="7">The sequence shown here is derived from an EMBL/GenBank/DDBJ whole genome shotgun (WGS) entry which is preliminary data.</text>
</comment>
<keyword evidence="8" id="KW-1185">Reference proteome</keyword>
<keyword evidence="5" id="KW-0482">Metalloprotease</keyword>
<reference evidence="7 8" key="1">
    <citation type="submission" date="2019-12" db="EMBL/GenBank/DDBJ databases">
        <title>Comparative genomics gives insights into the taxonomy of the Azoarcus-Aromatoleum group and reveals separate origins of nif in the plant-associated Azoarcus and non-plant-associated Aromatoleum sub-groups.</title>
        <authorList>
            <person name="Lafos M."/>
            <person name="Maluk M."/>
            <person name="Batista M."/>
            <person name="Junghare M."/>
            <person name="Carmona M."/>
            <person name="Faoro H."/>
            <person name="Cruz L.M."/>
            <person name="Battistoni F."/>
            <person name="De Souza E."/>
            <person name="Pedrosa F."/>
            <person name="Chen W.-M."/>
            <person name="Poole P.S."/>
            <person name="Dixon R.A."/>
            <person name="James E.K."/>
        </authorList>
    </citation>
    <scope>NUCLEOTIDE SEQUENCE [LARGE SCALE GENOMIC DNA]</scope>
    <source>
        <strain evidence="7 8">Td21</strain>
    </source>
</reference>
<evidence type="ECO:0000313" key="7">
    <source>
        <dbReference type="EMBL" id="NMG42633.1"/>
    </source>
</evidence>
<organism evidence="7 8">
    <name type="scientific">Aromatoleum toluvorans</name>
    <dbReference type="NCBI Taxonomy" id="92002"/>
    <lineage>
        <taxon>Bacteria</taxon>
        <taxon>Pseudomonadati</taxon>
        <taxon>Pseudomonadota</taxon>
        <taxon>Betaproteobacteria</taxon>
        <taxon>Rhodocyclales</taxon>
        <taxon>Rhodocyclaceae</taxon>
        <taxon>Aromatoleum</taxon>
    </lineage>
</organism>
<dbReference type="Proteomes" id="UP000623795">
    <property type="component" value="Unassembled WGS sequence"/>
</dbReference>
<evidence type="ECO:0000256" key="3">
    <source>
        <dbReference type="ARBA" id="ARBA00022801"/>
    </source>
</evidence>
<protein>
    <recommendedName>
        <fullName evidence="6">JAB domain-containing protein</fullName>
    </recommendedName>
</protein>